<dbReference type="PANTHER" id="PTHR43798">
    <property type="entry name" value="MONOACYLGLYCEROL LIPASE"/>
    <property type="match status" value="1"/>
</dbReference>
<dbReference type="STRING" id="76731.RD2015_1618"/>
<dbReference type="GO" id="GO:0016787">
    <property type="term" value="F:hydrolase activity"/>
    <property type="evidence" value="ECO:0007669"/>
    <property type="project" value="UniProtKB-KW"/>
</dbReference>
<evidence type="ECO:0000313" key="1">
    <source>
        <dbReference type="EMBL" id="ALV06103.1"/>
    </source>
</evidence>
<proteinExistence type="predicted"/>
<dbReference type="Gene3D" id="3.40.50.1820">
    <property type="entry name" value="alpha/beta hydrolase"/>
    <property type="match status" value="1"/>
</dbReference>
<accession>A0A0U3LMG4</accession>
<dbReference type="InterPro" id="IPR029058">
    <property type="entry name" value="AB_hydrolase_fold"/>
</dbReference>
<dbReference type="EMBL" id="CP013729">
    <property type="protein sequence ID" value="ALV06103.1"/>
    <property type="molecule type" value="Genomic_DNA"/>
</dbReference>
<dbReference type="PANTHER" id="PTHR43798:SF33">
    <property type="entry name" value="HYDROLASE, PUTATIVE (AFU_ORTHOLOGUE AFUA_2G14860)-RELATED"/>
    <property type="match status" value="1"/>
</dbReference>
<dbReference type="AlphaFoldDB" id="A0A0U3LMG4"/>
<dbReference type="Pfam" id="PF00561">
    <property type="entry name" value="Abhydrolase_1"/>
    <property type="match status" value="1"/>
</dbReference>
<name>A0A0U3LMG4_9BURK</name>
<dbReference type="PRINTS" id="PR00412">
    <property type="entry name" value="EPOXHYDRLASE"/>
</dbReference>
<dbReference type="InterPro" id="IPR050266">
    <property type="entry name" value="AB_hydrolase_sf"/>
</dbReference>
<reference evidence="1 2" key="1">
    <citation type="submission" date="2015-12" db="EMBL/GenBank/DDBJ databases">
        <title>Complete genome of Roseateles depolymerans KCTC 42856.</title>
        <authorList>
            <person name="Kim K.M."/>
        </authorList>
    </citation>
    <scope>NUCLEOTIDE SEQUENCE [LARGE SCALE GENOMIC DNA]</scope>
    <source>
        <strain evidence="1 2">KCTC 42856</strain>
    </source>
</reference>
<dbReference type="PRINTS" id="PR00111">
    <property type="entry name" value="ABHYDROLASE"/>
</dbReference>
<dbReference type="InterPro" id="IPR000639">
    <property type="entry name" value="Epox_hydrolase-like"/>
</dbReference>
<dbReference type="GO" id="GO:0016020">
    <property type="term" value="C:membrane"/>
    <property type="evidence" value="ECO:0007669"/>
    <property type="project" value="TreeGrafter"/>
</dbReference>
<dbReference type="RefSeq" id="WP_083525450.1">
    <property type="nucleotide sequence ID" value="NZ_CP013729.1"/>
</dbReference>
<dbReference type="InterPro" id="IPR000073">
    <property type="entry name" value="AB_hydrolase_1"/>
</dbReference>
<gene>
    <name evidence="1" type="ORF">RD2015_1618</name>
</gene>
<dbReference type="KEGG" id="rdp:RD2015_1618"/>
<dbReference type="PATRIC" id="fig|76731.3.peg.1658"/>
<protein>
    <submittedName>
        <fullName evidence="1">Hydrolase</fullName>
    </submittedName>
</protein>
<organism evidence="1 2">
    <name type="scientific">Roseateles depolymerans</name>
    <dbReference type="NCBI Taxonomy" id="76731"/>
    <lineage>
        <taxon>Bacteria</taxon>
        <taxon>Pseudomonadati</taxon>
        <taxon>Pseudomonadota</taxon>
        <taxon>Betaproteobacteria</taxon>
        <taxon>Burkholderiales</taxon>
        <taxon>Sphaerotilaceae</taxon>
        <taxon>Roseateles</taxon>
    </lineage>
</organism>
<dbReference type="SUPFAM" id="SSF53474">
    <property type="entry name" value="alpha/beta-Hydrolases"/>
    <property type="match status" value="1"/>
</dbReference>
<dbReference type="Proteomes" id="UP000060699">
    <property type="component" value="Chromosome"/>
</dbReference>
<evidence type="ECO:0000313" key="2">
    <source>
        <dbReference type="Proteomes" id="UP000060699"/>
    </source>
</evidence>
<dbReference type="OrthoDB" id="149912at2"/>
<keyword evidence="1" id="KW-0378">Hydrolase</keyword>
<keyword evidence="2" id="KW-1185">Reference proteome</keyword>
<sequence>MSTDTRPTSPSASALPTAAYVPRRTHRSEFVTLRGLRHHLMHWGPPPSPSDTRPLLVMVHGWMDVGASFQFMVDALREERPMVAMDWRGFGLTDNTPGDAYWFPDYLGDLDALLDHLSPGAPVDLLGHSMGGNVVMTYAGVRPQRIRRLVNLEGFGLPETIPEMAPARLADWLDELKTPQSLKSYESVEGVAHRLMKTNPRVPADKAAWLAQHWSRQGEDGHWHILGDAVHKRTNPVLYRRAEALACWSRIQAPTLWVEGSETDMTQWWGNRYPREDFETRLSVVPKLDRVTLQKAGHMLHHDQPEALAREVESFLG</sequence>